<dbReference type="Proteomes" id="UP001054252">
    <property type="component" value="Unassembled WGS sequence"/>
</dbReference>
<keyword evidence="3" id="KW-1185">Reference proteome</keyword>
<organism evidence="2 3">
    <name type="scientific">Rubroshorea leprosula</name>
    <dbReference type="NCBI Taxonomy" id="152421"/>
    <lineage>
        <taxon>Eukaryota</taxon>
        <taxon>Viridiplantae</taxon>
        <taxon>Streptophyta</taxon>
        <taxon>Embryophyta</taxon>
        <taxon>Tracheophyta</taxon>
        <taxon>Spermatophyta</taxon>
        <taxon>Magnoliopsida</taxon>
        <taxon>eudicotyledons</taxon>
        <taxon>Gunneridae</taxon>
        <taxon>Pentapetalae</taxon>
        <taxon>rosids</taxon>
        <taxon>malvids</taxon>
        <taxon>Malvales</taxon>
        <taxon>Dipterocarpaceae</taxon>
        <taxon>Rubroshorea</taxon>
    </lineage>
</organism>
<proteinExistence type="predicted"/>
<comment type="caution">
    <text evidence="2">The sequence shown here is derived from an EMBL/GenBank/DDBJ whole genome shotgun (WGS) entry which is preliminary data.</text>
</comment>
<dbReference type="EMBL" id="BPVZ01000010">
    <property type="protein sequence ID" value="GKU96723.1"/>
    <property type="molecule type" value="Genomic_DNA"/>
</dbReference>
<feature type="region of interest" description="Disordered" evidence="1">
    <location>
        <begin position="122"/>
        <end position="148"/>
    </location>
</feature>
<sequence>MQTKAMKYSIELFDGKSNFAIWQSTLKDVLTCQGLEAALEETKPVEMKDIVNVGDILEEEEKGLLLLASLFKSYKSLVQSMLVGKTTLVMKDVTTMLLENDKFLGEVDGANQNNALVMEHSRGRANGHGGGGNRERSKSKPKKDYDEV</sequence>
<evidence type="ECO:0000313" key="2">
    <source>
        <dbReference type="EMBL" id="GKU96723.1"/>
    </source>
</evidence>
<reference evidence="2 3" key="1">
    <citation type="journal article" date="2021" name="Commun. Biol.">
        <title>The genome of Shorea leprosula (Dipterocarpaceae) highlights the ecological relevance of drought in aseasonal tropical rainforests.</title>
        <authorList>
            <person name="Ng K.K.S."/>
            <person name="Kobayashi M.J."/>
            <person name="Fawcett J.A."/>
            <person name="Hatakeyama M."/>
            <person name="Paape T."/>
            <person name="Ng C.H."/>
            <person name="Ang C.C."/>
            <person name="Tnah L.H."/>
            <person name="Lee C.T."/>
            <person name="Nishiyama T."/>
            <person name="Sese J."/>
            <person name="O'Brien M.J."/>
            <person name="Copetti D."/>
            <person name="Mohd Noor M.I."/>
            <person name="Ong R.C."/>
            <person name="Putra M."/>
            <person name="Sireger I.Z."/>
            <person name="Indrioko S."/>
            <person name="Kosugi Y."/>
            <person name="Izuno A."/>
            <person name="Isagi Y."/>
            <person name="Lee S.L."/>
            <person name="Shimizu K.K."/>
        </authorList>
    </citation>
    <scope>NUCLEOTIDE SEQUENCE [LARGE SCALE GENOMIC DNA]</scope>
    <source>
        <strain evidence="2">214</strain>
    </source>
</reference>
<evidence type="ECO:0000256" key="1">
    <source>
        <dbReference type="SAM" id="MobiDB-lite"/>
    </source>
</evidence>
<dbReference type="AlphaFoldDB" id="A0AAV5I6G9"/>
<name>A0AAV5I6G9_9ROSI</name>
<gene>
    <name evidence="2" type="ORF">SLEP1_g9927</name>
</gene>
<feature type="compositionally biased region" description="Basic and acidic residues" evidence="1">
    <location>
        <begin position="133"/>
        <end position="148"/>
    </location>
</feature>
<protein>
    <submittedName>
        <fullName evidence="2">Uncharacterized protein</fullName>
    </submittedName>
</protein>
<accession>A0AAV5I6G9</accession>
<evidence type="ECO:0000313" key="3">
    <source>
        <dbReference type="Proteomes" id="UP001054252"/>
    </source>
</evidence>